<name>A0AAT9G8Q3_9RICK</name>
<evidence type="ECO:0000256" key="1">
    <source>
        <dbReference type="ARBA" id="ARBA00022679"/>
    </source>
</evidence>
<dbReference type="InterPro" id="IPR000182">
    <property type="entry name" value="GNAT_dom"/>
</dbReference>
<dbReference type="Pfam" id="PF13302">
    <property type="entry name" value="Acetyltransf_3"/>
    <property type="match status" value="1"/>
</dbReference>
<dbReference type="PANTHER" id="PTHR43792:SF8">
    <property type="entry name" value="[RIBOSOMAL PROTEIN US5]-ALANINE N-ACETYLTRANSFERASE"/>
    <property type="match status" value="1"/>
</dbReference>
<dbReference type="SUPFAM" id="SSF55729">
    <property type="entry name" value="Acyl-CoA N-acyltransferases (Nat)"/>
    <property type="match status" value="1"/>
</dbReference>
<dbReference type="PROSITE" id="PS51186">
    <property type="entry name" value="GNAT"/>
    <property type="match status" value="1"/>
</dbReference>
<comment type="similarity">
    <text evidence="3">Belongs to the acetyltransferase family. RimJ subfamily.</text>
</comment>
<protein>
    <submittedName>
        <fullName evidence="5">GNAT family protein</fullName>
    </submittedName>
</protein>
<evidence type="ECO:0000256" key="3">
    <source>
        <dbReference type="ARBA" id="ARBA00038502"/>
    </source>
</evidence>
<dbReference type="Gene3D" id="3.40.630.30">
    <property type="match status" value="1"/>
</dbReference>
<evidence type="ECO:0000313" key="5">
    <source>
        <dbReference type="EMBL" id="BFD46180.1"/>
    </source>
</evidence>
<dbReference type="EMBL" id="AP029170">
    <property type="protein sequence ID" value="BFD46180.1"/>
    <property type="molecule type" value="Genomic_DNA"/>
</dbReference>
<dbReference type="InterPro" id="IPR016181">
    <property type="entry name" value="Acyl_CoA_acyltransferase"/>
</dbReference>
<feature type="domain" description="N-acetyltransferase" evidence="4">
    <location>
        <begin position="7"/>
        <end position="169"/>
    </location>
</feature>
<dbReference type="InterPro" id="IPR051531">
    <property type="entry name" value="N-acetyltransferase"/>
</dbReference>
<dbReference type="AlphaFoldDB" id="A0AAT9G8Q3"/>
<keyword evidence="2" id="KW-0012">Acyltransferase</keyword>
<keyword evidence="1" id="KW-0808">Transferase</keyword>
<sequence>MLDLDNIVLRELTNDDSEDYFDYMNKLEMLPFLTDNNIPSTIPQAADELKYWSSLFHHQRGFYWGISLKDNNKLIGTAGFNSVSAMHLKAEISYDLNPAFWGKGIMLKSIKAILRFIEYAGIVRIQATVINDNIRSINVLERCNFVKEGLLKKYEIVQGVHRDYYIYARVL</sequence>
<proteinExistence type="inferred from homology"/>
<dbReference type="PANTHER" id="PTHR43792">
    <property type="entry name" value="GNAT FAMILY, PUTATIVE (AFU_ORTHOLOGUE AFUA_3G00765)-RELATED-RELATED"/>
    <property type="match status" value="1"/>
</dbReference>
<gene>
    <name evidence="5" type="ORF">DMENIID0002_08260</name>
</gene>
<organism evidence="5">
    <name type="scientific">Candidatus Tisiphia endosymbiont of Sergentomyia squamirostris</name>
    <dbReference type="NCBI Taxonomy" id="3113639"/>
    <lineage>
        <taxon>Bacteria</taxon>
        <taxon>Pseudomonadati</taxon>
        <taxon>Pseudomonadota</taxon>
        <taxon>Alphaproteobacteria</taxon>
        <taxon>Rickettsiales</taxon>
        <taxon>Rickettsiaceae</taxon>
        <taxon>Rickettsieae</taxon>
        <taxon>Candidatus Tisiphia</taxon>
    </lineage>
</organism>
<accession>A0AAT9G8Q3</accession>
<evidence type="ECO:0000259" key="4">
    <source>
        <dbReference type="PROSITE" id="PS51186"/>
    </source>
</evidence>
<dbReference type="GO" id="GO:0016747">
    <property type="term" value="F:acyltransferase activity, transferring groups other than amino-acyl groups"/>
    <property type="evidence" value="ECO:0007669"/>
    <property type="project" value="InterPro"/>
</dbReference>
<evidence type="ECO:0000256" key="2">
    <source>
        <dbReference type="ARBA" id="ARBA00023315"/>
    </source>
</evidence>
<reference evidence="5" key="1">
    <citation type="submission" date="2024-01" db="EMBL/GenBank/DDBJ databases">
        <title>Sequencing the genomes of a sandfly, Sergentomyia squamirostris, and its two endosymbionts.</title>
        <authorList>
            <person name="Itokawa K."/>
            <person name="Sanjoba C."/>
        </authorList>
    </citation>
    <scope>NUCLEOTIDE SEQUENCE</scope>
    <source>
        <strain evidence="5">RiSSQ</strain>
    </source>
</reference>